<gene>
    <name evidence="1" type="ORF">BDR25DRAFT_363876</name>
</gene>
<comment type="caution">
    <text evidence="1">The sequence shown here is derived from an EMBL/GenBank/DDBJ whole genome shotgun (WGS) entry which is preliminary data.</text>
</comment>
<organism evidence="1 2">
    <name type="scientific">Lindgomyces ingoldianus</name>
    <dbReference type="NCBI Taxonomy" id="673940"/>
    <lineage>
        <taxon>Eukaryota</taxon>
        <taxon>Fungi</taxon>
        <taxon>Dikarya</taxon>
        <taxon>Ascomycota</taxon>
        <taxon>Pezizomycotina</taxon>
        <taxon>Dothideomycetes</taxon>
        <taxon>Pleosporomycetidae</taxon>
        <taxon>Pleosporales</taxon>
        <taxon>Lindgomycetaceae</taxon>
        <taxon>Lindgomyces</taxon>
    </lineage>
</organism>
<name>A0ACB6Q882_9PLEO</name>
<accession>A0ACB6Q882</accession>
<evidence type="ECO:0000313" key="1">
    <source>
        <dbReference type="EMBL" id="KAF2462582.1"/>
    </source>
</evidence>
<sequence length="2748" mass="302310">MSAREAHIRPSGANSITSKDHGFNDKGPLLLPRIDCSGFTSTIPVATAPPYGYCMQDTVTIDSVLRHLCSPKQPSFPLQKLNHATGLNGSVSHTQEYPAGIDHKSVDHRSADHKNVDCNEKFGMGLHSSTNGLNGLEPTQCHAAGNHAANQSIKERNTGTPFAGDQASIPEPLAIIGIAFQFPGGVTTEGGFWEMLVEKTCMSSEYPLERMNVKCFFDPSGKKQNTVHTKRAHFLKDDIYHFDAPFFSISSSDATAMDPCQRTLMETTYRALESAGLTLQSVSGTNTSVHVGCFSSDYMLSAFRDPQDIQKYSATGVSSALLSNRLSWFFNLQGPSLTVDTACSSGMVALDLACQGLWSGQSDIAIIAASNLILSPEINISLSNMNFLSPDGRCFSFDHRANGYARGEGVATLVVTPLSKALAIGVPIRALIRSVCTNQDGRTTGGITQPSQNMQAALIRETYRRANLDMAHTRFFEAHGTGTAIGDPTEANAIGECFRSHRSGCEPLHVGALKSNIGHLEGTSGLAGIIKAVLAIERATIPPNTNFERLNPEIDGEFLRVHFPQESIPWPNSGAIRRASINSFGFGGANAHVVLDDVQSYLQRTRLDGTRTLGNVAIDSTVALKDTLGNGAHNFTPHLLIFSAADKTGISRQTEAHKRFLEDFGLDYTSDFFANYSFTLATGRTGHAWRAFHVLRSPNQFAEVTDLTPIKSPRQASKMNLGAIFTGQGAQWLGMGKELLKSNAFLQSVQKSEECLAALGYMRSLVEFLDAETDASILTQARFSQVLTTVIQIALVDLIEWLEIAPRVVVGHSSGEIAAAYAAGHICRYDAVKVAYYRGLLGSRLEENGGPRYAMAAVGLSKERVLEELEMIHQEYGQSERRSQLVVSCINSPSNVTLSGPEAEVESLVARLTSRAIFARRLKVNLGYHSPQMACISDEYQALIGKMKTRPKGGMTRPLMISSITGEPIDRDTVCTSKYWTQNMVSPVDFLSAIRSCGSSNISDTKSLGVGKVTVPQIHAWLEIGPHAALRGPVREILTLLSAETDIVYTSVLLRYQSALSTMMSAAGYLHCHHIPMNLGRVTGLGLRPEVMNSRTILPNLPPYQFNHSIKYLEDSLVDSNFRNRQHGPHDLLGLRVGDSNPYEAEWRLIIRANEMPWIRDHKVNGSILYPASGMLSMAIEATKQLHSAAPPTAFLLEDVEIPSPIFVASPEGKVEVRIHMSTQDKQSGVHDFRIFVLKPSNDYEVVCYGRVQAEYEQPPSDVDSGRERSQKAASVAQQHESTMKACSHPVVHEWYQTIQETTGLEYGPAFQRLITVRSDNSRNATAILTPYDVEASTQYVVHPAVLDATFQICFATFGAGLKSVTMVPTRIARLWLLLHELRRGHMANDSTRERDPNKSSELTIYLQYMGMISLSGLAHSNQSDARERVTASAENVFQHHASFNIKVISEQSGLTLRLEVDGLELTAISSRQENPRTLCEARNLCSHIEWDVDLDMLENSEVQTYCEDVRATTTPFPATFSESLTKISIQFGREALRLVGNDDICLSMRKYADWLRRRIIELSPQFEELTPDQLHLEIENVLPSVRADLHITIGKQMHLLLQGIVDPLELLFRDQGRMDAFYAEAMQDSSYLKPFSRFLESITHKTPNLRFLEIGAGTGGTTREVLKAIGDNDRGIAFEDYTFTDISPSFLQKARETFSGQLKMSYKVLNIEKDPKPQGFESSAYDVVLADNILHATMNLTDTLANVSKLLKPGGKLILRELTAPERLLTGYVFGLLPGWWRSSERERQDSPCLNISIWDQQLRNSGFSGADIILRDHLDEPYNPQCTFIITTATEAHYDAVESQIQVSPIFVANQLSSALKEQASLVASHISLRESPQTSSLIDISDLVERQPQRHNIILFDDHENSILGNLGETEFHSQKQLLAYSRSLLWVKPYGFHNASGTLQLAMSDGLCRVSRYEYIKPTLVSLSLEGALDSSRSKHVVKLFAVIQEHMQRRSSEVEPEYAEIKGRLCVNRIRTARAHRKPGCPAAGGLQTLRIGIRVPGLLDTMTYYEEGPVSDPLPANEIGVEIKAIGVNYKDLLALLGRAKSDDLGCEYSGIVRSVGKSVTNIKIGDRVALVALDNFKTHTRVKATRAHRIPDRMSFTEAAAIPTAYCTTYYALVHVARLQPGETILIHSAAGGTGQAAVQLAQWIGAEVFATVGDNYKKKLLREVYGIADDHIFYSRDTSFASGIKRILQDGIDVVLNSLPGTLLEASWDCIAPFGRFVEIGLKDAFLGHNLPMDVFLKNVSFSSVDMSLIAKRKGELCKQMLGEVFNLFDQQKLSVGNPLHIYPLGEIEQAFRFLQSCSRRLINTSRFFNGILMTRQVTQGPHSPYQLSENATYIISGGLGAIGLAIARWLVQRGAKHMILLSRTGGDTNSSAMGFMDQMRDIGVEVYSPSCDITNLGTLKSTLARFAKRMPPVRGCIQAAMVLRDATLSSMSLDEWTQAIRPKVEGSWNLHLTMPAGMDFFVMLSSCAGVFGNGGQANYAAGNTYQDALAAYRARIGEKAVSLDIGYVLENGVVANTKAGTDRLTNLHTLRRTTIPEICALLDIYCQPGTIGYRLESQVVLGFEIPADIMAKGEEVEQFMKKPMFRHMFNLQSMDTPHAVSSNRGKTLGLALSEATTPEGATRIVSMALAEKIDVHHSLVAYGIDSLIGLELNNWLLKETGVDVPVLDLLGGASLENIAVGIAQKRKSESTPTKA</sequence>
<reference evidence="1" key="1">
    <citation type="journal article" date="2020" name="Stud. Mycol.">
        <title>101 Dothideomycetes genomes: a test case for predicting lifestyles and emergence of pathogens.</title>
        <authorList>
            <person name="Haridas S."/>
            <person name="Albert R."/>
            <person name="Binder M."/>
            <person name="Bloem J."/>
            <person name="Labutti K."/>
            <person name="Salamov A."/>
            <person name="Andreopoulos B."/>
            <person name="Baker S."/>
            <person name="Barry K."/>
            <person name="Bills G."/>
            <person name="Bluhm B."/>
            <person name="Cannon C."/>
            <person name="Castanera R."/>
            <person name="Culley D."/>
            <person name="Daum C."/>
            <person name="Ezra D."/>
            <person name="Gonzalez J."/>
            <person name="Henrissat B."/>
            <person name="Kuo A."/>
            <person name="Liang C."/>
            <person name="Lipzen A."/>
            <person name="Lutzoni F."/>
            <person name="Magnuson J."/>
            <person name="Mondo S."/>
            <person name="Nolan M."/>
            <person name="Ohm R."/>
            <person name="Pangilinan J."/>
            <person name="Park H.-J."/>
            <person name="Ramirez L."/>
            <person name="Alfaro M."/>
            <person name="Sun H."/>
            <person name="Tritt A."/>
            <person name="Yoshinaga Y."/>
            <person name="Zwiers L.-H."/>
            <person name="Turgeon B."/>
            <person name="Goodwin S."/>
            <person name="Spatafora J."/>
            <person name="Crous P."/>
            <person name="Grigoriev I."/>
        </authorList>
    </citation>
    <scope>NUCLEOTIDE SEQUENCE</scope>
    <source>
        <strain evidence="1">ATCC 200398</strain>
    </source>
</reference>
<proteinExistence type="predicted"/>
<evidence type="ECO:0000313" key="2">
    <source>
        <dbReference type="Proteomes" id="UP000799755"/>
    </source>
</evidence>
<protein>
    <submittedName>
        <fullName evidence="1">Uncharacterized protein</fullName>
    </submittedName>
</protein>
<dbReference type="EMBL" id="MU003576">
    <property type="protein sequence ID" value="KAF2462582.1"/>
    <property type="molecule type" value="Genomic_DNA"/>
</dbReference>
<dbReference type="Proteomes" id="UP000799755">
    <property type="component" value="Unassembled WGS sequence"/>
</dbReference>
<keyword evidence="2" id="KW-1185">Reference proteome</keyword>